<feature type="region of interest" description="Disordered" evidence="1">
    <location>
        <begin position="49"/>
        <end position="109"/>
    </location>
</feature>
<evidence type="ECO:0000313" key="2">
    <source>
        <dbReference type="EMBL" id="CAB4126169.1"/>
    </source>
</evidence>
<sequence>MAKYTLNIETEDAHELRGIVSRIAGEAEQVAAIVTEAFTAETAAPAPVADKPKVAPKAKKADAAPLSSSPAPDASKSDTGAATESATTADTATASGAKTSLTPPPAAPTVTYEQVKEALIALMDKKSASAVQALLKDKFGVIAISQLPKDKLGEAFEALNVWVAEA</sequence>
<proteinExistence type="predicted"/>
<name>A0A6J5L2E2_9CAUD</name>
<gene>
    <name evidence="2" type="ORF">UFOVP68_31</name>
</gene>
<dbReference type="EMBL" id="LR796191">
    <property type="protein sequence ID" value="CAB4126169.1"/>
    <property type="molecule type" value="Genomic_DNA"/>
</dbReference>
<feature type="compositionally biased region" description="Low complexity" evidence="1">
    <location>
        <begin position="63"/>
        <end position="100"/>
    </location>
</feature>
<reference evidence="2" key="1">
    <citation type="submission" date="2020-04" db="EMBL/GenBank/DDBJ databases">
        <authorList>
            <person name="Chiriac C."/>
            <person name="Salcher M."/>
            <person name="Ghai R."/>
            <person name="Kavagutti S V."/>
        </authorList>
    </citation>
    <scope>NUCLEOTIDE SEQUENCE</scope>
</reference>
<evidence type="ECO:0000256" key="1">
    <source>
        <dbReference type="SAM" id="MobiDB-lite"/>
    </source>
</evidence>
<organism evidence="2">
    <name type="scientific">uncultured Caudovirales phage</name>
    <dbReference type="NCBI Taxonomy" id="2100421"/>
    <lineage>
        <taxon>Viruses</taxon>
        <taxon>Duplodnaviria</taxon>
        <taxon>Heunggongvirae</taxon>
        <taxon>Uroviricota</taxon>
        <taxon>Caudoviricetes</taxon>
        <taxon>Peduoviridae</taxon>
        <taxon>Maltschvirus</taxon>
        <taxon>Maltschvirus maltsch</taxon>
    </lineage>
</organism>
<protein>
    <submittedName>
        <fullName evidence="2">Uncharacterized protein</fullName>
    </submittedName>
</protein>
<accession>A0A6J5L2E2</accession>